<evidence type="ECO:0000313" key="2">
    <source>
        <dbReference type="EMBL" id="KAF7282986.1"/>
    </source>
</evidence>
<sequence>MTALLKSRLVRCPLWLRREGFISPYSYRSNPRKEQLTIGLNRDDSAQNAARDHPYLSSGAAGTRLGS</sequence>
<evidence type="ECO:0000313" key="3">
    <source>
        <dbReference type="Proteomes" id="UP000625711"/>
    </source>
</evidence>
<name>A0A834MGA1_RHYFE</name>
<protein>
    <submittedName>
        <fullName evidence="2">Uncharacterized protein</fullName>
    </submittedName>
</protein>
<feature type="region of interest" description="Disordered" evidence="1">
    <location>
        <begin position="39"/>
        <end position="67"/>
    </location>
</feature>
<reference evidence="2" key="1">
    <citation type="submission" date="2020-08" db="EMBL/GenBank/DDBJ databases">
        <title>Genome sequencing and assembly of the red palm weevil Rhynchophorus ferrugineus.</title>
        <authorList>
            <person name="Dias G.B."/>
            <person name="Bergman C.M."/>
            <person name="Manee M."/>
        </authorList>
    </citation>
    <scope>NUCLEOTIDE SEQUENCE</scope>
    <source>
        <strain evidence="2">AA-2017</strain>
        <tissue evidence="2">Whole larva</tissue>
    </source>
</reference>
<dbReference type="EMBL" id="JAACXV010000147">
    <property type="protein sequence ID" value="KAF7282986.1"/>
    <property type="molecule type" value="Genomic_DNA"/>
</dbReference>
<accession>A0A834MGA1</accession>
<comment type="caution">
    <text evidence="2">The sequence shown here is derived from an EMBL/GenBank/DDBJ whole genome shotgun (WGS) entry which is preliminary data.</text>
</comment>
<evidence type="ECO:0000256" key="1">
    <source>
        <dbReference type="SAM" id="MobiDB-lite"/>
    </source>
</evidence>
<feature type="compositionally biased region" description="Basic and acidic residues" evidence="1">
    <location>
        <begin position="39"/>
        <end position="54"/>
    </location>
</feature>
<dbReference type="AlphaFoldDB" id="A0A834MGA1"/>
<proteinExistence type="predicted"/>
<organism evidence="2 3">
    <name type="scientific">Rhynchophorus ferrugineus</name>
    <name type="common">Red palm weevil</name>
    <name type="synonym">Curculio ferrugineus</name>
    <dbReference type="NCBI Taxonomy" id="354439"/>
    <lineage>
        <taxon>Eukaryota</taxon>
        <taxon>Metazoa</taxon>
        <taxon>Ecdysozoa</taxon>
        <taxon>Arthropoda</taxon>
        <taxon>Hexapoda</taxon>
        <taxon>Insecta</taxon>
        <taxon>Pterygota</taxon>
        <taxon>Neoptera</taxon>
        <taxon>Endopterygota</taxon>
        <taxon>Coleoptera</taxon>
        <taxon>Polyphaga</taxon>
        <taxon>Cucujiformia</taxon>
        <taxon>Curculionidae</taxon>
        <taxon>Dryophthorinae</taxon>
        <taxon>Rhynchophorus</taxon>
    </lineage>
</organism>
<dbReference type="Proteomes" id="UP000625711">
    <property type="component" value="Unassembled WGS sequence"/>
</dbReference>
<keyword evidence="3" id="KW-1185">Reference proteome</keyword>
<gene>
    <name evidence="2" type="ORF">GWI33_001619</name>
</gene>